<organism evidence="1 2">
    <name type="scientific">Prorocentrum cordatum</name>
    <dbReference type="NCBI Taxonomy" id="2364126"/>
    <lineage>
        <taxon>Eukaryota</taxon>
        <taxon>Sar</taxon>
        <taxon>Alveolata</taxon>
        <taxon>Dinophyceae</taxon>
        <taxon>Prorocentrales</taxon>
        <taxon>Prorocentraceae</taxon>
        <taxon>Prorocentrum</taxon>
    </lineage>
</organism>
<dbReference type="Proteomes" id="UP001189429">
    <property type="component" value="Unassembled WGS sequence"/>
</dbReference>
<dbReference type="EMBL" id="CAUYUJ010016349">
    <property type="protein sequence ID" value="CAK0864281.1"/>
    <property type="molecule type" value="Genomic_DNA"/>
</dbReference>
<sequence length="361" mass="36892">MAGKGLGELMSPRRLRWLGWGRWGLQDPPEVRCLVEVPGLPPPKAGGFLRVLAHAVDGPLADASDAGRRRRQRLDAELRAHRVDVACLHGLDPEEEGGRDVAAAFFGWGYCGYFASRGRGGDGAAAPGGHAERVAALAAEALGAAPCEARLPQASAIFWDECRWRAVATRSSGGGAAVDLAPRDPDAAEGQVVRVVCIRPSLADCCGEGPGPLLKPAARGPGSAVPPAVVCADLAAVGGAAAAALVPGLDGMRSAMVEVTGAELCAPAPGRGRRGGRTELWSPGSILLRGMSASAVLSGHSERYLADLSGADVAEQLPAGRPPLLAELRWAARAPEGPALAAAAACLARSSSRPRPRAGVA</sequence>
<accession>A0ABN9UVW1</accession>
<evidence type="ECO:0000313" key="2">
    <source>
        <dbReference type="Proteomes" id="UP001189429"/>
    </source>
</evidence>
<evidence type="ECO:0000313" key="1">
    <source>
        <dbReference type="EMBL" id="CAK0864281.1"/>
    </source>
</evidence>
<name>A0ABN9UVW1_9DINO</name>
<reference evidence="1" key="1">
    <citation type="submission" date="2023-10" db="EMBL/GenBank/DDBJ databases">
        <authorList>
            <person name="Chen Y."/>
            <person name="Shah S."/>
            <person name="Dougan E. K."/>
            <person name="Thang M."/>
            <person name="Chan C."/>
        </authorList>
    </citation>
    <scope>NUCLEOTIDE SEQUENCE [LARGE SCALE GENOMIC DNA]</scope>
</reference>
<protein>
    <submittedName>
        <fullName evidence="1">Uncharacterized protein</fullName>
    </submittedName>
</protein>
<keyword evidence="2" id="KW-1185">Reference proteome</keyword>
<gene>
    <name evidence="1" type="ORF">PCOR1329_LOCUS52208</name>
</gene>
<comment type="caution">
    <text evidence="1">The sequence shown here is derived from an EMBL/GenBank/DDBJ whole genome shotgun (WGS) entry which is preliminary data.</text>
</comment>
<proteinExistence type="predicted"/>